<feature type="chain" id="PRO_5025475497" description="Xylulose kinase-1" evidence="1">
    <location>
        <begin position="19"/>
        <end position="180"/>
    </location>
</feature>
<dbReference type="AlphaFoldDB" id="A0A699Q5S3"/>
<feature type="non-terminal residue" evidence="2">
    <location>
        <position position="180"/>
    </location>
</feature>
<evidence type="ECO:0008006" key="3">
    <source>
        <dbReference type="Google" id="ProtNLM"/>
    </source>
</evidence>
<dbReference type="EMBL" id="BKCJ011000480">
    <property type="protein sequence ID" value="GFC63999.1"/>
    <property type="molecule type" value="Genomic_DNA"/>
</dbReference>
<gene>
    <name evidence="2" type="ORF">Tci_835969</name>
</gene>
<feature type="signal peptide" evidence="1">
    <location>
        <begin position="1"/>
        <end position="18"/>
    </location>
</feature>
<organism evidence="2">
    <name type="scientific">Tanacetum cinerariifolium</name>
    <name type="common">Dalmatian daisy</name>
    <name type="synonym">Chrysanthemum cinerariifolium</name>
    <dbReference type="NCBI Taxonomy" id="118510"/>
    <lineage>
        <taxon>Eukaryota</taxon>
        <taxon>Viridiplantae</taxon>
        <taxon>Streptophyta</taxon>
        <taxon>Embryophyta</taxon>
        <taxon>Tracheophyta</taxon>
        <taxon>Spermatophyta</taxon>
        <taxon>Magnoliopsida</taxon>
        <taxon>eudicotyledons</taxon>
        <taxon>Gunneridae</taxon>
        <taxon>Pentapetalae</taxon>
        <taxon>asterids</taxon>
        <taxon>campanulids</taxon>
        <taxon>Asterales</taxon>
        <taxon>Asteraceae</taxon>
        <taxon>Asteroideae</taxon>
        <taxon>Anthemideae</taxon>
        <taxon>Anthemidinae</taxon>
        <taxon>Tanacetum</taxon>
    </lineage>
</organism>
<proteinExistence type="predicted"/>
<evidence type="ECO:0000256" key="1">
    <source>
        <dbReference type="SAM" id="SignalP"/>
    </source>
</evidence>
<reference evidence="2" key="1">
    <citation type="journal article" date="2019" name="Sci. Rep.">
        <title>Draft genome of Tanacetum cinerariifolium, the natural source of mosquito coil.</title>
        <authorList>
            <person name="Yamashiro T."/>
            <person name="Shiraishi A."/>
            <person name="Satake H."/>
            <person name="Nakayama K."/>
        </authorList>
    </citation>
    <scope>NUCLEOTIDE SEQUENCE</scope>
</reference>
<protein>
    <recommendedName>
        <fullName evidence="3">Xylulose kinase-1</fullName>
    </recommendedName>
</protein>
<feature type="non-terminal residue" evidence="2">
    <location>
        <position position="1"/>
    </location>
</feature>
<sequence>PPMLLVVQVFLLVVLVHANGLVSAGSCTIPTGSYSFMLLDWFLLDDHNKVAYLEKEKGWEAYEQILDFLNRSHIRYALTHHPPIVFDSLVKQFWATATMHTLEAGPLEMIATIDGNEVVVTESLIRTQLQLNDETGLYEFTLHDVLDGMREIGYPTDGSLTFYKAKLSHQWRFLIHTLIH</sequence>
<evidence type="ECO:0000313" key="2">
    <source>
        <dbReference type="EMBL" id="GFC63999.1"/>
    </source>
</evidence>
<name>A0A699Q5S3_TANCI</name>
<comment type="caution">
    <text evidence="2">The sequence shown here is derived from an EMBL/GenBank/DDBJ whole genome shotgun (WGS) entry which is preliminary data.</text>
</comment>
<accession>A0A699Q5S3</accession>
<keyword evidence="1" id="KW-0732">Signal</keyword>